<gene>
    <name evidence="2" type="ORF">AK812_SmicGene17080</name>
</gene>
<keyword evidence="1" id="KW-1133">Transmembrane helix</keyword>
<evidence type="ECO:0000313" key="3">
    <source>
        <dbReference type="Proteomes" id="UP000186817"/>
    </source>
</evidence>
<sequence>MHKVAFVAERSVLSHKVAFVAERSVLSHKVAFVAERSVLSHKVALVVERSVLSHKVALVAEQSVSSHKVAFVAERCLLTPKVALVAAKMLDVPGRRMLLCQCDLRMLAKESDEAFNVMCHDDARQYFFLPRGNGPAIMLMGVIGVVCVAVAALGRKVKKVTLQAERAAEREEVKFVGREIATDLFHPMAPDQMSDV</sequence>
<comment type="caution">
    <text evidence="2">The sequence shown here is derived from an EMBL/GenBank/DDBJ whole genome shotgun (WGS) entry which is preliminary data.</text>
</comment>
<protein>
    <submittedName>
        <fullName evidence="2">Uncharacterized protein</fullName>
    </submittedName>
</protein>
<name>A0A1Q9DYN3_SYMMI</name>
<dbReference type="EMBL" id="LSRX01000333">
    <property type="protein sequence ID" value="OLQ00278.1"/>
    <property type="molecule type" value="Genomic_DNA"/>
</dbReference>
<organism evidence="2 3">
    <name type="scientific">Symbiodinium microadriaticum</name>
    <name type="common">Dinoflagellate</name>
    <name type="synonym">Zooxanthella microadriatica</name>
    <dbReference type="NCBI Taxonomy" id="2951"/>
    <lineage>
        <taxon>Eukaryota</taxon>
        <taxon>Sar</taxon>
        <taxon>Alveolata</taxon>
        <taxon>Dinophyceae</taxon>
        <taxon>Suessiales</taxon>
        <taxon>Symbiodiniaceae</taxon>
        <taxon>Symbiodinium</taxon>
    </lineage>
</organism>
<evidence type="ECO:0000313" key="2">
    <source>
        <dbReference type="EMBL" id="OLQ00278.1"/>
    </source>
</evidence>
<accession>A0A1Q9DYN3</accession>
<keyword evidence="3" id="KW-1185">Reference proteome</keyword>
<dbReference type="Proteomes" id="UP000186817">
    <property type="component" value="Unassembled WGS sequence"/>
</dbReference>
<keyword evidence="1" id="KW-0812">Transmembrane</keyword>
<keyword evidence="1" id="KW-0472">Membrane</keyword>
<reference evidence="2 3" key="1">
    <citation type="submission" date="2016-02" db="EMBL/GenBank/DDBJ databases">
        <title>Genome analysis of coral dinoflagellate symbionts highlights evolutionary adaptations to a symbiotic lifestyle.</title>
        <authorList>
            <person name="Aranda M."/>
            <person name="Li Y."/>
            <person name="Liew Y.J."/>
            <person name="Baumgarten S."/>
            <person name="Simakov O."/>
            <person name="Wilson M."/>
            <person name="Piel J."/>
            <person name="Ashoor H."/>
            <person name="Bougouffa S."/>
            <person name="Bajic V.B."/>
            <person name="Ryu T."/>
            <person name="Ravasi T."/>
            <person name="Bayer T."/>
            <person name="Micklem G."/>
            <person name="Kim H."/>
            <person name="Bhak J."/>
            <person name="Lajeunesse T.C."/>
            <person name="Voolstra C.R."/>
        </authorList>
    </citation>
    <scope>NUCLEOTIDE SEQUENCE [LARGE SCALE GENOMIC DNA]</scope>
    <source>
        <strain evidence="2 3">CCMP2467</strain>
    </source>
</reference>
<dbReference type="AlphaFoldDB" id="A0A1Q9DYN3"/>
<feature type="transmembrane region" description="Helical" evidence="1">
    <location>
        <begin position="136"/>
        <end position="154"/>
    </location>
</feature>
<evidence type="ECO:0000256" key="1">
    <source>
        <dbReference type="SAM" id="Phobius"/>
    </source>
</evidence>
<proteinExistence type="predicted"/>